<sequence length="287" mass="34553">MSEIQNYKHYVITRFNLFDRAGYDVSSYEYINSDKYLDLRFQLFDTYCFPSVSKQTNTNFTWLILFNDKLPEKWREKIQKYIEKFPNLETRYLSEIFEDKWKNLLNNLIKKELETCNINPEFIITTRIDNDDAFNLSYIDKIQNYYLKNQQEAIINFSNGLQYVPKYNVLKNHRNKYGHFGSLIEKNDGKAKTILAFPHNAPPVAFKSVCLNIKQPMWIEVLHQTNVMNVTDFQINDMITDLLLIGLRYKNLSDFGIKQSVPRYNFYIWKLFFEWFCRKIKSLIKKF</sequence>
<dbReference type="Pfam" id="PF11316">
    <property type="entry name" value="Rhamno_transf"/>
    <property type="match status" value="1"/>
</dbReference>
<organism evidence="1">
    <name type="scientific">bioreactor metagenome</name>
    <dbReference type="NCBI Taxonomy" id="1076179"/>
    <lineage>
        <taxon>unclassified sequences</taxon>
        <taxon>metagenomes</taxon>
        <taxon>ecological metagenomes</taxon>
    </lineage>
</organism>
<gene>
    <name evidence="1" type="ORF">SDC9_38658</name>
</gene>
<evidence type="ECO:0000313" key="1">
    <source>
        <dbReference type="EMBL" id="MPL92549.1"/>
    </source>
</evidence>
<reference evidence="1" key="1">
    <citation type="submission" date="2019-08" db="EMBL/GenBank/DDBJ databases">
        <authorList>
            <person name="Kucharzyk K."/>
            <person name="Murdoch R.W."/>
            <person name="Higgins S."/>
            <person name="Loffler F."/>
        </authorList>
    </citation>
    <scope>NUCLEOTIDE SEQUENCE</scope>
</reference>
<protein>
    <recommendedName>
        <fullName evidence="2">Rhamnosyl transferase</fullName>
    </recommendedName>
</protein>
<dbReference type="EMBL" id="VSSQ01000362">
    <property type="protein sequence ID" value="MPL92549.1"/>
    <property type="molecule type" value="Genomic_DNA"/>
</dbReference>
<dbReference type="InterPro" id="IPR021466">
    <property type="entry name" value="Put_rhamnosyl_transferase"/>
</dbReference>
<evidence type="ECO:0008006" key="2">
    <source>
        <dbReference type="Google" id="ProtNLM"/>
    </source>
</evidence>
<comment type="caution">
    <text evidence="1">The sequence shown here is derived from an EMBL/GenBank/DDBJ whole genome shotgun (WGS) entry which is preliminary data.</text>
</comment>
<dbReference type="AlphaFoldDB" id="A0A644VMC4"/>
<accession>A0A644VMC4</accession>
<proteinExistence type="predicted"/>
<name>A0A644VMC4_9ZZZZ</name>